<protein>
    <recommendedName>
        <fullName evidence="8">Zn(2)-C6 fungal-type domain-containing protein</fullName>
    </recommendedName>
</protein>
<dbReference type="SMART" id="SM00906">
    <property type="entry name" value="Fungal_trans"/>
    <property type="match status" value="1"/>
</dbReference>
<gene>
    <name evidence="9" type="ORF">EURHEDRAFT_399470</name>
</gene>
<dbReference type="GO" id="GO:0003677">
    <property type="term" value="F:DNA binding"/>
    <property type="evidence" value="ECO:0007669"/>
    <property type="project" value="UniProtKB-KW"/>
</dbReference>
<dbReference type="InterPro" id="IPR036864">
    <property type="entry name" value="Zn2-C6_fun-type_DNA-bd_sf"/>
</dbReference>
<evidence type="ECO:0000256" key="1">
    <source>
        <dbReference type="ARBA" id="ARBA00004123"/>
    </source>
</evidence>
<dbReference type="InterPro" id="IPR001138">
    <property type="entry name" value="Zn2Cys6_DnaBD"/>
</dbReference>
<keyword evidence="2" id="KW-0479">Metal-binding</keyword>
<dbReference type="GO" id="GO:0000981">
    <property type="term" value="F:DNA-binding transcription factor activity, RNA polymerase II-specific"/>
    <property type="evidence" value="ECO:0007669"/>
    <property type="project" value="InterPro"/>
</dbReference>
<dbReference type="SUPFAM" id="SSF57701">
    <property type="entry name" value="Zn2/Cys6 DNA-binding domain"/>
    <property type="match status" value="1"/>
</dbReference>
<comment type="subcellular location">
    <subcellularLocation>
        <location evidence="1">Nucleus</location>
    </subcellularLocation>
</comment>
<evidence type="ECO:0000313" key="10">
    <source>
        <dbReference type="Proteomes" id="UP000019804"/>
    </source>
</evidence>
<keyword evidence="4" id="KW-0238">DNA-binding</keyword>
<dbReference type="InterPro" id="IPR050613">
    <property type="entry name" value="Sec_Metabolite_Reg"/>
</dbReference>
<organism evidence="9 10">
    <name type="scientific">Aspergillus ruber (strain CBS 135680)</name>
    <dbReference type="NCBI Taxonomy" id="1388766"/>
    <lineage>
        <taxon>Eukaryota</taxon>
        <taxon>Fungi</taxon>
        <taxon>Dikarya</taxon>
        <taxon>Ascomycota</taxon>
        <taxon>Pezizomycotina</taxon>
        <taxon>Eurotiomycetes</taxon>
        <taxon>Eurotiomycetidae</taxon>
        <taxon>Eurotiales</taxon>
        <taxon>Aspergillaceae</taxon>
        <taxon>Aspergillus</taxon>
        <taxon>Aspergillus subgen. Aspergillus</taxon>
    </lineage>
</organism>
<keyword evidence="3" id="KW-0805">Transcription regulation</keyword>
<dbReference type="SMART" id="SM00066">
    <property type="entry name" value="GAL4"/>
    <property type="match status" value="1"/>
</dbReference>
<dbReference type="GO" id="GO:0006351">
    <property type="term" value="P:DNA-templated transcription"/>
    <property type="evidence" value="ECO:0007669"/>
    <property type="project" value="InterPro"/>
</dbReference>
<feature type="region of interest" description="Disordered" evidence="7">
    <location>
        <begin position="75"/>
        <end position="100"/>
    </location>
</feature>
<dbReference type="PROSITE" id="PS00463">
    <property type="entry name" value="ZN2_CY6_FUNGAL_1"/>
    <property type="match status" value="1"/>
</dbReference>
<dbReference type="GO" id="GO:0005634">
    <property type="term" value="C:nucleus"/>
    <property type="evidence" value="ECO:0007669"/>
    <property type="project" value="UniProtKB-SubCell"/>
</dbReference>
<dbReference type="GeneID" id="63695052"/>
<evidence type="ECO:0000313" key="9">
    <source>
        <dbReference type="EMBL" id="EYE99191.1"/>
    </source>
</evidence>
<keyword evidence="5" id="KW-0804">Transcription</keyword>
<evidence type="ECO:0000256" key="2">
    <source>
        <dbReference type="ARBA" id="ARBA00022723"/>
    </source>
</evidence>
<dbReference type="CDD" id="cd12148">
    <property type="entry name" value="fungal_TF_MHR"/>
    <property type="match status" value="1"/>
</dbReference>
<dbReference type="RefSeq" id="XP_040642879.1">
    <property type="nucleotide sequence ID" value="XM_040779928.1"/>
</dbReference>
<evidence type="ECO:0000256" key="6">
    <source>
        <dbReference type="ARBA" id="ARBA00023242"/>
    </source>
</evidence>
<evidence type="ECO:0000256" key="4">
    <source>
        <dbReference type="ARBA" id="ARBA00023125"/>
    </source>
</evidence>
<keyword evidence="10" id="KW-1185">Reference proteome</keyword>
<dbReference type="HOGENOM" id="CLU_004083_7_2_1"/>
<dbReference type="Proteomes" id="UP000019804">
    <property type="component" value="Unassembled WGS sequence"/>
</dbReference>
<dbReference type="CDD" id="cd00067">
    <property type="entry name" value="GAL4"/>
    <property type="match status" value="1"/>
</dbReference>
<reference evidence="10" key="1">
    <citation type="journal article" date="2014" name="Nat. Commun.">
        <title>Genomic adaptations of the halophilic Dead Sea filamentous fungus Eurotium rubrum.</title>
        <authorList>
            <person name="Kis-Papo T."/>
            <person name="Weig A.R."/>
            <person name="Riley R."/>
            <person name="Persoh D."/>
            <person name="Salamov A."/>
            <person name="Sun H."/>
            <person name="Lipzen A."/>
            <person name="Wasser S.P."/>
            <person name="Rambold G."/>
            <person name="Grigoriev I.V."/>
            <person name="Nevo E."/>
        </authorList>
    </citation>
    <scope>NUCLEOTIDE SEQUENCE [LARGE SCALE GENOMIC DNA]</scope>
    <source>
        <strain evidence="10">CBS 135680</strain>
    </source>
</reference>
<accession>A0A017SQV5</accession>
<keyword evidence="6" id="KW-0539">Nucleus</keyword>
<dbReference type="GO" id="GO:0008270">
    <property type="term" value="F:zinc ion binding"/>
    <property type="evidence" value="ECO:0007669"/>
    <property type="project" value="InterPro"/>
</dbReference>
<feature type="region of interest" description="Disordered" evidence="7">
    <location>
        <begin position="696"/>
        <end position="715"/>
    </location>
</feature>
<feature type="domain" description="Zn(2)-C6 fungal-type" evidence="8">
    <location>
        <begin position="10"/>
        <end position="39"/>
    </location>
</feature>
<dbReference type="PROSITE" id="PS50048">
    <property type="entry name" value="ZN2_CY6_FUNGAL_2"/>
    <property type="match status" value="1"/>
</dbReference>
<dbReference type="EMBL" id="KK088412">
    <property type="protein sequence ID" value="EYE99191.1"/>
    <property type="molecule type" value="Genomic_DNA"/>
</dbReference>
<dbReference type="Gene3D" id="4.10.240.10">
    <property type="entry name" value="Zn(2)-C6 fungal-type DNA-binding domain"/>
    <property type="match status" value="1"/>
</dbReference>
<name>A0A017SQV5_ASPRC</name>
<dbReference type="STRING" id="1388766.A0A017SQV5"/>
<dbReference type="Pfam" id="PF00172">
    <property type="entry name" value="Zn_clus"/>
    <property type="match status" value="1"/>
</dbReference>
<evidence type="ECO:0000256" key="3">
    <source>
        <dbReference type="ARBA" id="ARBA00023015"/>
    </source>
</evidence>
<evidence type="ECO:0000259" key="8">
    <source>
        <dbReference type="PROSITE" id="PS50048"/>
    </source>
</evidence>
<evidence type="ECO:0000256" key="5">
    <source>
        <dbReference type="ARBA" id="ARBA00023163"/>
    </source>
</evidence>
<sequence>MPLGRLQPLSCATCRRRKVRCNKIDPCSNCVKAGISCVFPEPVRNHRRCASREDVMARLRQLEDTVEYLRHPVTSGASGETCPREESGTEKCPYSHTDPKTVLRGNDGKEEFGRLVVEDGCCRYVSNRLWASLSDQIAELHDLLEPSSHCVDDYLDPDTTHPSNKNHDAFIFGYNSVAQSLVNYHPSAMQLSVLLNAYKQNVAPLLMIIHSQTIQKVIYNSHRVQDEISECLLFALCFSAAVSMSPEECELLLLERKEVVVDHFRFATEQACPRARIMSSKSLTLLQAIVIYLAALRSVGETEFAWTMTSTAIRLAFGLGLHRDGSNFGLEPFEIEMRRRLWWYICVLDVQTAEDLGTDPMLHDIFFDTKLPLNINDEDISEGMKYLPQERVGCTDMTYFLLQCEVALATRRLTYNPPGNICPGLKNVEERQSLVRDLESRLNERYVRHCDPDIPLHWACTKIMHIAVAKLWLVIYQPLNKQESIASLSLDTQSMLLSKAVEVIELSHLLQTNNTMARWKWEFQTCVPWYAVAYLLAQLCTTPNSPPLERSWSCVSDIFDQWQRQAAEQDKPLWQPLPRLMAQATALREKQRNEEQQAPSNSSEFALQASEITAPGIVEDPLASIDYSAIEQILEHNDPALHTFPDFSEIDGLDAPQIENLDIGSSGSDIFNYSIPSTPTFLGQNSLGLIDTPPLSRQGNPVCKPHKFYQSQHQQ</sequence>
<dbReference type="PANTHER" id="PTHR31001:SF50">
    <property type="entry name" value="ZN(II)2CYS6 TRANSCRIPTION FACTOR (EUROFUNG)"/>
    <property type="match status" value="1"/>
</dbReference>
<dbReference type="PANTHER" id="PTHR31001">
    <property type="entry name" value="UNCHARACTERIZED TRANSCRIPTIONAL REGULATORY PROTEIN"/>
    <property type="match status" value="1"/>
</dbReference>
<dbReference type="OrthoDB" id="435881at2759"/>
<dbReference type="InterPro" id="IPR007219">
    <property type="entry name" value="XnlR_reg_dom"/>
</dbReference>
<dbReference type="Pfam" id="PF04082">
    <property type="entry name" value="Fungal_trans"/>
    <property type="match status" value="1"/>
</dbReference>
<evidence type="ECO:0000256" key="7">
    <source>
        <dbReference type="SAM" id="MobiDB-lite"/>
    </source>
</evidence>
<proteinExistence type="predicted"/>
<dbReference type="AlphaFoldDB" id="A0A017SQV5"/>